<evidence type="ECO:0000256" key="9">
    <source>
        <dbReference type="ARBA" id="ARBA00023163"/>
    </source>
</evidence>
<keyword evidence="6" id="KW-0862">Zinc</keyword>
<dbReference type="InterPro" id="IPR036236">
    <property type="entry name" value="Znf_C2H2_sf"/>
</dbReference>
<dbReference type="FunFam" id="3.30.160.60:FF:000097">
    <property type="entry name" value="Zinc finger protein"/>
    <property type="match status" value="1"/>
</dbReference>
<evidence type="ECO:0000313" key="14">
    <source>
        <dbReference type="Proteomes" id="UP000230750"/>
    </source>
</evidence>
<comment type="subcellular location">
    <subcellularLocation>
        <location evidence="2">Nucleus</location>
    </subcellularLocation>
</comment>
<dbReference type="FunFam" id="3.30.160.60:FF:000145">
    <property type="entry name" value="Zinc finger protein 574"/>
    <property type="match status" value="1"/>
</dbReference>
<dbReference type="PANTHER" id="PTHR16515">
    <property type="entry name" value="PR DOMAIN ZINC FINGER PROTEIN"/>
    <property type="match status" value="1"/>
</dbReference>
<comment type="function">
    <text evidence="1">May be involved in transcriptional regulation.</text>
</comment>
<dbReference type="PANTHER" id="PTHR16515:SF49">
    <property type="entry name" value="GASTRULA ZINC FINGER PROTEIN XLCGF49.1-LIKE-RELATED"/>
    <property type="match status" value="1"/>
</dbReference>
<evidence type="ECO:0000313" key="13">
    <source>
        <dbReference type="EMBL" id="PIK33562.1"/>
    </source>
</evidence>
<dbReference type="Proteomes" id="UP000230750">
    <property type="component" value="Unassembled WGS sequence"/>
</dbReference>
<dbReference type="EMBL" id="MRZV01002496">
    <property type="protein sequence ID" value="PIK33562.1"/>
    <property type="molecule type" value="Genomic_DNA"/>
</dbReference>
<dbReference type="GO" id="GO:0005634">
    <property type="term" value="C:nucleus"/>
    <property type="evidence" value="ECO:0007669"/>
    <property type="project" value="UniProtKB-SubCell"/>
</dbReference>
<protein>
    <submittedName>
        <fullName evidence="13">Putative zinc finger protein</fullName>
    </submittedName>
</protein>
<dbReference type="AlphaFoldDB" id="A0A2G8JCU2"/>
<organism evidence="13 14">
    <name type="scientific">Stichopus japonicus</name>
    <name type="common">Sea cucumber</name>
    <dbReference type="NCBI Taxonomy" id="307972"/>
    <lineage>
        <taxon>Eukaryota</taxon>
        <taxon>Metazoa</taxon>
        <taxon>Echinodermata</taxon>
        <taxon>Eleutherozoa</taxon>
        <taxon>Echinozoa</taxon>
        <taxon>Holothuroidea</taxon>
        <taxon>Aspidochirotacea</taxon>
        <taxon>Aspidochirotida</taxon>
        <taxon>Stichopodidae</taxon>
        <taxon>Apostichopus</taxon>
    </lineage>
</organism>
<dbReference type="InterPro" id="IPR013087">
    <property type="entry name" value="Znf_C2H2_type"/>
</dbReference>
<keyword evidence="14" id="KW-1185">Reference proteome</keyword>
<keyword evidence="4" id="KW-0677">Repeat</keyword>
<evidence type="ECO:0000256" key="7">
    <source>
        <dbReference type="ARBA" id="ARBA00023015"/>
    </source>
</evidence>
<dbReference type="Pfam" id="PF00096">
    <property type="entry name" value="zf-C2H2"/>
    <property type="match status" value="2"/>
</dbReference>
<keyword evidence="10" id="KW-0539">Nucleus</keyword>
<keyword evidence="3" id="KW-0479">Metal-binding</keyword>
<proteinExistence type="predicted"/>
<reference evidence="13" key="1">
    <citation type="journal article" date="2017" name="PLoS Biol.">
        <title>The sea cucumber genome provides insights into morphological evolution and visceral regeneration.</title>
        <authorList>
            <person name="Zhang X."/>
            <person name="Sun L."/>
            <person name="Yuan J."/>
            <person name="Sun Y."/>
            <person name="Gao Y."/>
            <person name="Zhang L."/>
            <person name="Li S."/>
            <person name="Dai H."/>
            <person name="Hamel J.F."/>
            <person name="Liu C."/>
            <person name="Yu Y."/>
            <person name="Liu S."/>
            <person name="Lin W."/>
            <person name="Guo K."/>
            <person name="Jin S."/>
            <person name="Xu P."/>
            <person name="Storey K.B."/>
            <person name="Huan P."/>
            <person name="Zhang T."/>
            <person name="Zhou Y."/>
            <person name="Zhang J."/>
            <person name="Lin C."/>
            <person name="Li X."/>
            <person name="Xing L."/>
            <person name="Huo D."/>
            <person name="Sun M."/>
            <person name="Wang L."/>
            <person name="Mercier A."/>
            <person name="Li F."/>
            <person name="Yang H."/>
            <person name="Xiang J."/>
        </authorList>
    </citation>
    <scope>NUCLEOTIDE SEQUENCE [LARGE SCALE GENOMIC DNA]</scope>
    <source>
        <strain evidence="13">Shaxun</strain>
        <tissue evidence="13">Muscle</tissue>
    </source>
</reference>
<dbReference type="OrthoDB" id="9439903at2759"/>
<dbReference type="InterPro" id="IPR056436">
    <property type="entry name" value="Znf-C2H2_ZIC1-5/GLI1-3-like"/>
</dbReference>
<accession>A0A2G8JCU2</accession>
<gene>
    <name evidence="13" type="ORF">BSL78_29621</name>
</gene>
<dbReference type="InterPro" id="IPR050331">
    <property type="entry name" value="Zinc_finger"/>
</dbReference>
<evidence type="ECO:0000256" key="1">
    <source>
        <dbReference type="ARBA" id="ARBA00003767"/>
    </source>
</evidence>
<name>A0A2G8JCU2_STIJA</name>
<evidence type="ECO:0000256" key="11">
    <source>
        <dbReference type="PROSITE-ProRule" id="PRU00042"/>
    </source>
</evidence>
<comment type="caution">
    <text evidence="13">The sequence shown here is derived from an EMBL/GenBank/DDBJ whole genome shotgun (WGS) entry which is preliminary data.</text>
</comment>
<dbReference type="GO" id="GO:0010468">
    <property type="term" value="P:regulation of gene expression"/>
    <property type="evidence" value="ECO:0007669"/>
    <property type="project" value="TreeGrafter"/>
</dbReference>
<keyword evidence="8" id="KW-0238">DNA-binding</keyword>
<feature type="domain" description="C2H2-type" evidence="12">
    <location>
        <begin position="105"/>
        <end position="132"/>
    </location>
</feature>
<dbReference type="Pfam" id="PF23561">
    <property type="entry name" value="zf-C2H2_15"/>
    <property type="match status" value="1"/>
</dbReference>
<dbReference type="Gene3D" id="3.30.160.60">
    <property type="entry name" value="Classic Zinc Finger"/>
    <property type="match status" value="3"/>
</dbReference>
<dbReference type="GO" id="GO:0008270">
    <property type="term" value="F:zinc ion binding"/>
    <property type="evidence" value="ECO:0007669"/>
    <property type="project" value="UniProtKB-KW"/>
</dbReference>
<evidence type="ECO:0000256" key="5">
    <source>
        <dbReference type="ARBA" id="ARBA00022771"/>
    </source>
</evidence>
<keyword evidence="7" id="KW-0805">Transcription regulation</keyword>
<keyword evidence="5 11" id="KW-0863">Zinc-finger</keyword>
<dbReference type="PROSITE" id="PS50157">
    <property type="entry name" value="ZINC_FINGER_C2H2_2"/>
    <property type="match status" value="3"/>
</dbReference>
<dbReference type="PROSITE" id="PS00028">
    <property type="entry name" value="ZINC_FINGER_C2H2_1"/>
    <property type="match status" value="3"/>
</dbReference>
<dbReference type="GO" id="GO:0003677">
    <property type="term" value="F:DNA binding"/>
    <property type="evidence" value="ECO:0007669"/>
    <property type="project" value="UniProtKB-KW"/>
</dbReference>
<evidence type="ECO:0000256" key="4">
    <source>
        <dbReference type="ARBA" id="ARBA00022737"/>
    </source>
</evidence>
<evidence type="ECO:0000256" key="8">
    <source>
        <dbReference type="ARBA" id="ARBA00023125"/>
    </source>
</evidence>
<dbReference type="SMART" id="SM00355">
    <property type="entry name" value="ZnF_C2H2"/>
    <property type="match status" value="3"/>
</dbReference>
<feature type="domain" description="C2H2-type" evidence="12">
    <location>
        <begin position="10"/>
        <end position="37"/>
    </location>
</feature>
<evidence type="ECO:0000256" key="3">
    <source>
        <dbReference type="ARBA" id="ARBA00022723"/>
    </source>
</evidence>
<evidence type="ECO:0000259" key="12">
    <source>
        <dbReference type="PROSITE" id="PS50157"/>
    </source>
</evidence>
<dbReference type="STRING" id="307972.A0A2G8JCU2"/>
<evidence type="ECO:0000256" key="6">
    <source>
        <dbReference type="ARBA" id="ARBA00022833"/>
    </source>
</evidence>
<evidence type="ECO:0000256" key="10">
    <source>
        <dbReference type="ARBA" id="ARBA00023242"/>
    </source>
</evidence>
<feature type="domain" description="C2H2-type" evidence="12">
    <location>
        <begin position="132"/>
        <end position="159"/>
    </location>
</feature>
<evidence type="ECO:0000256" key="2">
    <source>
        <dbReference type="ARBA" id="ARBA00004123"/>
    </source>
</evidence>
<dbReference type="SUPFAM" id="SSF57667">
    <property type="entry name" value="beta-beta-alpha zinc fingers"/>
    <property type="match status" value="2"/>
</dbReference>
<keyword evidence="9" id="KW-0804">Transcription</keyword>
<sequence>MQIHTEERKYTCGKCNAHFRIQMELKRHQRKHEEEYSSEIKNTSKRPYKVVVLDDDEKEKLATESPSSDAPLSQKILAQLSHERDHVHEIVDKSKQLASSPKFANACSRCPKSFKKHCDLVRHIRIHTGEKPFCDLCGKAFAVKSTLSCHMRTHRGVKQDPATSVRLCSRPLVVSKST</sequence>